<feature type="signal peptide" evidence="2">
    <location>
        <begin position="1"/>
        <end position="19"/>
    </location>
</feature>
<evidence type="ECO:0000256" key="2">
    <source>
        <dbReference type="SAM" id="SignalP"/>
    </source>
</evidence>
<keyword evidence="2" id="KW-0732">Signal</keyword>
<protein>
    <recommendedName>
        <fullName evidence="4">DUF3592 domain-containing protein</fullName>
    </recommendedName>
</protein>
<dbReference type="AlphaFoldDB" id="A0AB39RQX1"/>
<proteinExistence type="predicted"/>
<sequence>MRKWTLLLGALFLVIAVFAGCSAAFQWQRAELIDDTGVRVTGVVSRIADPGTKYQKQEISYTVDGGRHTTVRNLDTDLSRPKPGHRVCLEASRTHPDVVRMCGERYPQGDDMYPVYILVTVFGTAGLLFVIGYLVTSARRAPHEQDVARLGRPA</sequence>
<keyword evidence="1" id="KW-0472">Membrane</keyword>
<name>A0AB39RQX1_9ACTN</name>
<evidence type="ECO:0008006" key="4">
    <source>
        <dbReference type="Google" id="ProtNLM"/>
    </source>
</evidence>
<dbReference type="PROSITE" id="PS51257">
    <property type="entry name" value="PROKAR_LIPOPROTEIN"/>
    <property type="match status" value="1"/>
</dbReference>
<accession>A0AB39RQX1</accession>
<gene>
    <name evidence="3" type="ORF">AB5J53_36910</name>
</gene>
<organism evidence="3">
    <name type="scientific">Streptomyces sp. R41</name>
    <dbReference type="NCBI Taxonomy" id="3238632"/>
    <lineage>
        <taxon>Bacteria</taxon>
        <taxon>Bacillati</taxon>
        <taxon>Actinomycetota</taxon>
        <taxon>Actinomycetes</taxon>
        <taxon>Kitasatosporales</taxon>
        <taxon>Streptomycetaceae</taxon>
        <taxon>Streptomyces</taxon>
    </lineage>
</organism>
<evidence type="ECO:0000256" key="1">
    <source>
        <dbReference type="SAM" id="Phobius"/>
    </source>
</evidence>
<evidence type="ECO:0000313" key="3">
    <source>
        <dbReference type="EMBL" id="XDQ56866.1"/>
    </source>
</evidence>
<reference evidence="3" key="1">
    <citation type="submission" date="2024-07" db="EMBL/GenBank/DDBJ databases">
        <authorList>
            <person name="Yu S.T."/>
        </authorList>
    </citation>
    <scope>NUCLEOTIDE SEQUENCE</scope>
    <source>
        <strain evidence="3">R41</strain>
    </source>
</reference>
<feature type="transmembrane region" description="Helical" evidence="1">
    <location>
        <begin position="113"/>
        <end position="135"/>
    </location>
</feature>
<dbReference type="RefSeq" id="WP_369249936.1">
    <property type="nucleotide sequence ID" value="NZ_CP163443.1"/>
</dbReference>
<keyword evidence="1" id="KW-1133">Transmembrane helix</keyword>
<keyword evidence="1" id="KW-0812">Transmembrane</keyword>
<feature type="chain" id="PRO_5044223847" description="DUF3592 domain-containing protein" evidence="2">
    <location>
        <begin position="20"/>
        <end position="154"/>
    </location>
</feature>
<dbReference type="EMBL" id="CP163443">
    <property type="protein sequence ID" value="XDQ56866.1"/>
    <property type="molecule type" value="Genomic_DNA"/>
</dbReference>